<reference evidence="6" key="2">
    <citation type="submission" date="2021-04" db="EMBL/GenBank/DDBJ databases">
        <title>Novel species in family Eggerthellaceae.</title>
        <authorList>
            <person name="Zhang G."/>
        </authorList>
    </citation>
    <scope>NUCLEOTIDE SEQUENCE</scope>
    <source>
        <strain evidence="6">Zg-886</strain>
    </source>
</reference>
<feature type="domain" description="PpiC" evidence="4">
    <location>
        <begin position="211"/>
        <end position="304"/>
    </location>
</feature>
<evidence type="ECO:0000313" key="6">
    <source>
        <dbReference type="EMBL" id="QTU84623.1"/>
    </source>
</evidence>
<feature type="compositionally biased region" description="Low complexity" evidence="2">
    <location>
        <begin position="441"/>
        <end position="475"/>
    </location>
</feature>
<dbReference type="EC" id="5.2.1.8" evidence="6"/>
<dbReference type="Pfam" id="PF13624">
    <property type="entry name" value="SurA_N_3"/>
    <property type="match status" value="1"/>
</dbReference>
<evidence type="ECO:0000256" key="3">
    <source>
        <dbReference type="SAM" id="SignalP"/>
    </source>
</evidence>
<dbReference type="KEGG" id="ebz:J7S26_01450"/>
<proteinExistence type="predicted"/>
<evidence type="ECO:0000256" key="2">
    <source>
        <dbReference type="SAM" id="MobiDB-lite"/>
    </source>
</evidence>
<dbReference type="InterPro" id="IPR050245">
    <property type="entry name" value="PrsA_foldase"/>
</dbReference>
<sequence length="475" mass="49584">MYKYRRLRTAGVLALSVALGGCMVACSSDGGSEPAPDGVDNAVTDTSEGVAATVNGTEIGEKAVTDYIADFRASASLEDDAAWAEWMTSNSYTPESVREDVIDYYANDILLRAAASEYGITVEQAEIDEELASVREQFDSDEAWQEALEASNFTEEEYKETVLEPNLLQEKLSEAVAAESGEGEGAAEGEGTGSSDEDLLAAAQEYEDLFDGARRSSHILFAAEDAEKAQEVLDQINAGEITFEEAATQYSTDTGSAEAGGDVGWDCFTTFVDEYQTALDGLEKDQVSGLVESEFGTHIIKCTDIYVVPEGGITDVSQLPEEFQEQLKSQAESAESSSFDTWFEEYRSKAEIVVNPMPEGLPYDIDMSAYETTAEGEEGALEDAAVDGENAATDAEAAEGEAAAGDEAAAGEAADAADANAEAAADAEAGAEAAAEEGAEAEAGAAEAAAETPEAPAAAEEGADAAAETGEAAAE</sequence>
<gene>
    <name evidence="5" type="ORF">GMI68_00650</name>
    <name evidence="6" type="ORF">J7S26_01450</name>
</gene>
<name>A0A9E6SUL0_9ACTN</name>
<dbReference type="GO" id="GO:0003755">
    <property type="term" value="F:peptidyl-prolyl cis-trans isomerase activity"/>
    <property type="evidence" value="ECO:0007669"/>
    <property type="project" value="UniProtKB-KW"/>
</dbReference>
<dbReference type="PROSITE" id="PS51257">
    <property type="entry name" value="PROKAR_LIPOPROTEIN"/>
    <property type="match status" value="1"/>
</dbReference>
<keyword evidence="1 6" id="KW-0413">Isomerase</keyword>
<keyword evidence="3" id="KW-0732">Signal</keyword>
<dbReference type="SUPFAM" id="SSF109998">
    <property type="entry name" value="Triger factor/SurA peptide-binding domain-like"/>
    <property type="match status" value="1"/>
</dbReference>
<feature type="region of interest" description="Disordered" evidence="2">
    <location>
        <begin position="176"/>
        <end position="195"/>
    </location>
</feature>
<organism evidence="6 8">
    <name type="scientific">Xiamenia xianingshaonis</name>
    <dbReference type="NCBI Taxonomy" id="2682776"/>
    <lineage>
        <taxon>Bacteria</taxon>
        <taxon>Bacillati</taxon>
        <taxon>Actinomycetota</taxon>
        <taxon>Coriobacteriia</taxon>
        <taxon>Eggerthellales</taxon>
        <taxon>Eggerthellaceae</taxon>
        <taxon>Xiamenia</taxon>
    </lineage>
</organism>
<dbReference type="PROSITE" id="PS50198">
    <property type="entry name" value="PPIC_PPIASE_2"/>
    <property type="match status" value="1"/>
</dbReference>
<dbReference type="Proteomes" id="UP000636394">
    <property type="component" value="Unassembled WGS sequence"/>
</dbReference>
<dbReference type="Proteomes" id="UP000671910">
    <property type="component" value="Chromosome"/>
</dbReference>
<dbReference type="PROSITE" id="PS01096">
    <property type="entry name" value="PPIC_PPIASE_1"/>
    <property type="match status" value="1"/>
</dbReference>
<evidence type="ECO:0000313" key="5">
    <source>
        <dbReference type="EMBL" id="NHM13293.1"/>
    </source>
</evidence>
<dbReference type="PANTHER" id="PTHR47245">
    <property type="entry name" value="PEPTIDYLPROLYL ISOMERASE"/>
    <property type="match status" value="1"/>
</dbReference>
<dbReference type="Gene3D" id="1.10.4030.10">
    <property type="entry name" value="Porin chaperone SurA, peptide-binding domain"/>
    <property type="match status" value="1"/>
</dbReference>
<feature type="chain" id="PRO_5038651515" evidence="3">
    <location>
        <begin position="28"/>
        <end position="475"/>
    </location>
</feature>
<dbReference type="InterPro" id="IPR023058">
    <property type="entry name" value="PPIase_PpiC_CS"/>
</dbReference>
<feature type="compositionally biased region" description="Low complexity" evidence="2">
    <location>
        <begin position="391"/>
        <end position="433"/>
    </location>
</feature>
<dbReference type="InterPro" id="IPR046357">
    <property type="entry name" value="PPIase_dom_sf"/>
</dbReference>
<dbReference type="PANTHER" id="PTHR47245:SF2">
    <property type="entry name" value="PEPTIDYL-PROLYL CIS-TRANS ISOMERASE HP_0175-RELATED"/>
    <property type="match status" value="1"/>
</dbReference>
<accession>A0A9E6SUL0</accession>
<feature type="region of interest" description="Disordered" evidence="2">
    <location>
        <begin position="391"/>
        <end position="475"/>
    </location>
</feature>
<dbReference type="SUPFAM" id="SSF54534">
    <property type="entry name" value="FKBP-like"/>
    <property type="match status" value="1"/>
</dbReference>
<dbReference type="RefSeq" id="WP_166338052.1">
    <property type="nucleotide sequence ID" value="NZ_CP072829.1"/>
</dbReference>
<evidence type="ECO:0000313" key="7">
    <source>
        <dbReference type="Proteomes" id="UP000636394"/>
    </source>
</evidence>
<dbReference type="Gene3D" id="3.10.50.40">
    <property type="match status" value="1"/>
</dbReference>
<evidence type="ECO:0000313" key="8">
    <source>
        <dbReference type="Proteomes" id="UP000671910"/>
    </source>
</evidence>
<evidence type="ECO:0000256" key="1">
    <source>
        <dbReference type="PROSITE-ProRule" id="PRU00278"/>
    </source>
</evidence>
<dbReference type="EMBL" id="WPCR01000001">
    <property type="protein sequence ID" value="NHM13293.1"/>
    <property type="molecule type" value="Genomic_DNA"/>
</dbReference>
<dbReference type="InterPro" id="IPR000297">
    <property type="entry name" value="PPIase_PpiC"/>
</dbReference>
<keyword evidence="7" id="KW-1185">Reference proteome</keyword>
<reference evidence="5 7" key="1">
    <citation type="submission" date="2019-11" db="EMBL/GenBank/DDBJ databases">
        <title>Eggerthellaceae novel genus isolated from the rectal contents of marmort.</title>
        <authorList>
            <person name="Zhang G."/>
        </authorList>
    </citation>
    <scope>NUCLEOTIDE SEQUENCE [LARGE SCALE GENOMIC DNA]</scope>
    <source>
        <strain evidence="5">Zg-886</strain>
        <strain evidence="7">zg-886</strain>
    </source>
</reference>
<dbReference type="EMBL" id="CP072829">
    <property type="protein sequence ID" value="QTU84623.1"/>
    <property type="molecule type" value="Genomic_DNA"/>
</dbReference>
<protein>
    <submittedName>
        <fullName evidence="5">Parvulin peptidyl-prolyl isomerase</fullName>
    </submittedName>
    <submittedName>
        <fullName evidence="6">Peptidylprolyl isomerase</fullName>
        <ecNumber evidence="6">5.2.1.8</ecNumber>
    </submittedName>
</protein>
<evidence type="ECO:0000259" key="4">
    <source>
        <dbReference type="PROSITE" id="PS50198"/>
    </source>
</evidence>
<feature type="signal peptide" evidence="3">
    <location>
        <begin position="1"/>
        <end position="27"/>
    </location>
</feature>
<dbReference type="Pfam" id="PF00639">
    <property type="entry name" value="Rotamase"/>
    <property type="match status" value="1"/>
</dbReference>
<dbReference type="AlphaFoldDB" id="A0A9E6SUL0"/>
<dbReference type="InterPro" id="IPR027304">
    <property type="entry name" value="Trigger_fact/SurA_dom_sf"/>
</dbReference>
<keyword evidence="1" id="KW-0697">Rotamase</keyword>